<keyword evidence="1" id="KW-0378">Hydrolase</keyword>
<dbReference type="Proteomes" id="UP000288725">
    <property type="component" value="Chromosome 2"/>
</dbReference>
<organism evidence="3 5">
    <name type="scientific">Verticillium dahliae</name>
    <name type="common">Verticillium wilt</name>
    <dbReference type="NCBI Taxonomy" id="27337"/>
    <lineage>
        <taxon>Eukaryota</taxon>
        <taxon>Fungi</taxon>
        <taxon>Dikarya</taxon>
        <taxon>Ascomycota</taxon>
        <taxon>Pezizomycotina</taxon>
        <taxon>Sordariomycetes</taxon>
        <taxon>Hypocreomycetidae</taxon>
        <taxon>Glomerellales</taxon>
        <taxon>Plectosphaerellaceae</taxon>
        <taxon>Verticillium</taxon>
    </lineage>
</organism>
<dbReference type="SUPFAM" id="SSF53474">
    <property type="entry name" value="alpha/beta-Hydrolases"/>
    <property type="match status" value="1"/>
</dbReference>
<dbReference type="OMA" id="DGALGHW"/>
<reference evidence="3 5" key="2">
    <citation type="submission" date="2018-12" db="EMBL/GenBank/DDBJ databases">
        <title>Genome of Verticillium dahliae isolate Getta Getta.</title>
        <authorList>
            <person name="Gardiner D.M."/>
        </authorList>
    </citation>
    <scope>NUCLEOTIDE SEQUENCE [LARGE SCALE GENOMIC DNA]</scope>
    <source>
        <strain evidence="3 5">Getta Getta</strain>
    </source>
</reference>
<proteinExistence type="predicted"/>
<dbReference type="InterPro" id="IPR050300">
    <property type="entry name" value="GDXG_lipolytic_enzyme"/>
</dbReference>
<evidence type="ECO:0000313" key="3">
    <source>
        <dbReference type="EMBL" id="RXG41079.1"/>
    </source>
</evidence>
<accession>A0A444RIY3</accession>
<dbReference type="AlphaFoldDB" id="A0A444RIY3"/>
<dbReference type="EMBL" id="RSDZ01000390">
    <property type="protein sequence ID" value="RXG41079.1"/>
    <property type="molecule type" value="Genomic_DNA"/>
</dbReference>
<comment type="caution">
    <text evidence="3">The sequence shown here is derived from an EMBL/GenBank/DDBJ whole genome shotgun (WGS) entry which is preliminary data.</text>
</comment>
<evidence type="ECO:0000313" key="2">
    <source>
        <dbReference type="EMBL" id="PNH26861.1"/>
    </source>
</evidence>
<dbReference type="PANTHER" id="PTHR48081:SF31">
    <property type="entry name" value="STERYL ACETYL HYDROLASE MUG81-RELATED"/>
    <property type="match status" value="1"/>
</dbReference>
<evidence type="ECO:0008006" key="6">
    <source>
        <dbReference type="Google" id="ProtNLM"/>
    </source>
</evidence>
<dbReference type="InterPro" id="IPR029058">
    <property type="entry name" value="AB_hydrolase_fold"/>
</dbReference>
<evidence type="ECO:0000313" key="4">
    <source>
        <dbReference type="Proteomes" id="UP000236305"/>
    </source>
</evidence>
<protein>
    <recommendedName>
        <fullName evidence="6">Alpha/beta hydrolase fold-3 domain-containing protein</fullName>
    </recommendedName>
</protein>
<dbReference type="GO" id="GO:0016787">
    <property type="term" value="F:hydrolase activity"/>
    <property type="evidence" value="ECO:0007669"/>
    <property type="project" value="UniProtKB-KW"/>
</dbReference>
<evidence type="ECO:0000313" key="5">
    <source>
        <dbReference type="Proteomes" id="UP000288725"/>
    </source>
</evidence>
<name>A0A444RIY3_VERDA</name>
<dbReference type="PANTHER" id="PTHR48081">
    <property type="entry name" value="AB HYDROLASE SUPERFAMILY PROTEIN C4A8.06C"/>
    <property type="match status" value="1"/>
</dbReference>
<dbReference type="Pfam" id="PF10340">
    <property type="entry name" value="Say1_Mug180"/>
    <property type="match status" value="1"/>
</dbReference>
<sequence>MRSKARPLIASEYLQSLGAWGWIALLTRATRITFALLLKVARAAIGRRTRRFDSLYEYVAYQGMLDYQSNLDAVAIQNLLPSTTKTCGSVAKTLGIPHTEIRLGDGTMAIRLGRAKTEKVIVIFHGGGYMGPALPEQVKVAWGFGDSLPGDTSVFILPYALASETGNHYPRQLRQAVALIDYLLDSQSVQPSAITLIGDSAGGHLVLSLLLHLAHPNPLVSPRPIQERLAGAALISPWVVNGSAERSMAENTDKDILSPAALEYWTKNYMGDSAPDCWNSLLTTPAEWWADLPVEDILVVYGDDEVLRDSTAALCEVMQAGHKRTRAVKFPRELHTHMLMNRFLRINKPCESERVFLEWLSERRPRGDQ</sequence>
<reference evidence="2 4" key="1">
    <citation type="submission" date="2017-12" db="EMBL/GenBank/DDBJ databases">
        <title>Comparative genomics yields insights into virulence evolution of Verticillium dahliae.</title>
        <authorList>
            <person name="Fan R."/>
            <person name="Armitage A.D."/>
            <person name="Cascant-Lopez E."/>
            <person name="Sobczyk M."/>
            <person name="Cockerton H.M."/>
            <person name="Harrison R.J."/>
        </authorList>
    </citation>
    <scope>NUCLEOTIDE SEQUENCE [LARGE SCALE GENOMIC DNA]</scope>
    <source>
        <strain evidence="2 4">12008</strain>
    </source>
</reference>
<dbReference type="InterPro" id="IPR019436">
    <property type="entry name" value="Say1-like"/>
</dbReference>
<evidence type="ECO:0000256" key="1">
    <source>
        <dbReference type="ARBA" id="ARBA00022801"/>
    </source>
</evidence>
<dbReference type="Proteomes" id="UP000236305">
    <property type="component" value="Unassembled WGS sequence"/>
</dbReference>
<dbReference type="EMBL" id="MPSH01000055">
    <property type="protein sequence ID" value="PNH26861.1"/>
    <property type="molecule type" value="Genomic_DNA"/>
</dbReference>
<gene>
    <name evidence="2" type="ORF">BJF96_g9782</name>
    <name evidence="3" type="ORF">VDGE_07760</name>
</gene>
<dbReference type="Gene3D" id="3.40.50.1820">
    <property type="entry name" value="alpha/beta hydrolase"/>
    <property type="match status" value="1"/>
</dbReference>